<evidence type="ECO:0000313" key="3">
    <source>
        <dbReference type="EMBL" id="ACL77370.1"/>
    </source>
</evidence>
<dbReference type="Gene3D" id="3.90.1750.20">
    <property type="entry name" value="Putative Large Serine Recombinase, Chain B, Domain 2"/>
    <property type="match status" value="1"/>
</dbReference>
<dbReference type="Pfam" id="PF13408">
    <property type="entry name" value="Zn_ribbon_recom"/>
    <property type="match status" value="1"/>
</dbReference>
<dbReference type="Pfam" id="PF00239">
    <property type="entry name" value="Resolvase"/>
    <property type="match status" value="1"/>
</dbReference>
<evidence type="ECO:0000313" key="4">
    <source>
        <dbReference type="Proteomes" id="UP000001349"/>
    </source>
</evidence>
<feature type="domain" description="Resolvase/invertase-type recombinase catalytic" evidence="1">
    <location>
        <begin position="5"/>
        <end position="152"/>
    </location>
</feature>
<dbReference type="RefSeq" id="WP_015926429.1">
    <property type="nucleotide sequence ID" value="NC_011898.1"/>
</dbReference>
<dbReference type="InterPro" id="IPR038109">
    <property type="entry name" value="DNA_bind_recomb_sf"/>
</dbReference>
<accession>B8I938</accession>
<dbReference type="SUPFAM" id="SSF53041">
    <property type="entry name" value="Resolvase-like"/>
    <property type="match status" value="1"/>
</dbReference>
<dbReference type="EMBL" id="CP001348">
    <property type="protein sequence ID" value="ACL77370.1"/>
    <property type="molecule type" value="Genomic_DNA"/>
</dbReference>
<dbReference type="PROSITE" id="PS51737">
    <property type="entry name" value="RECOMBINASE_DNA_BIND"/>
    <property type="match status" value="1"/>
</dbReference>
<dbReference type="HOGENOM" id="CLU_010686_18_11_9"/>
<dbReference type="InterPro" id="IPR006119">
    <property type="entry name" value="Resolv_N"/>
</dbReference>
<sequence length="482" mass="54703">MSSVKCVIYARYSSTKQDEISIEAQVRACKEYAANRDYIVLKVYTDEAISGKGTKTQSRKQYQALLRDSKQGSFDVVLVHRYDRIARNVGEHVNLELKLSENNISLVAVSQDFGQSKEAKIMKTMMWALSEYYIENLADETKKGHREVALKGLHNGGCPPFGYDIKNQQYIINEKEAYFVKKIFNCALKKEGFKEIVSEINKSGMVGKRGKPIRYTQVYEILRNEKYTGVYKYSLNEESNRSLRRAKPNAIRIEGALPQIINKALFLEVQKIMDERKQTGKKSNYLCSGLVYCGNCGSKMYGTITRRKGHEYKIFYCHNKCGTGTVSMDEIDKTVQEYITQLLSPGTILSISNTLKEYASNEKKRVNEFNSSIKLQIDEKQKQINNYMISLGSGVLPAEVISDIGNQIVSLKNEIKVLAEMPVPKDYTTKEINAWLNNLRKSTNERDTVLLLVERIDATKTAINVKSTLTTVLCENGCGSRT</sequence>
<dbReference type="InterPro" id="IPR036162">
    <property type="entry name" value="Resolvase-like_N_sf"/>
</dbReference>
<gene>
    <name evidence="3" type="ordered locus">Ccel_3078</name>
</gene>
<dbReference type="KEGG" id="cce:Ccel_3078"/>
<dbReference type="Proteomes" id="UP000001349">
    <property type="component" value="Chromosome"/>
</dbReference>
<dbReference type="InterPro" id="IPR025827">
    <property type="entry name" value="Zn_ribbon_recom_dom"/>
</dbReference>
<dbReference type="GO" id="GO:0003677">
    <property type="term" value="F:DNA binding"/>
    <property type="evidence" value="ECO:0007669"/>
    <property type="project" value="InterPro"/>
</dbReference>
<keyword evidence="4" id="KW-1185">Reference proteome</keyword>
<dbReference type="AlphaFoldDB" id="B8I938"/>
<proteinExistence type="predicted"/>
<organism evidence="3 4">
    <name type="scientific">Ruminiclostridium cellulolyticum (strain ATCC 35319 / DSM 5812 / JCM 6584 / H10)</name>
    <name type="common">Clostridium cellulolyticum</name>
    <dbReference type="NCBI Taxonomy" id="394503"/>
    <lineage>
        <taxon>Bacteria</taxon>
        <taxon>Bacillati</taxon>
        <taxon>Bacillota</taxon>
        <taxon>Clostridia</taxon>
        <taxon>Eubacteriales</taxon>
        <taxon>Oscillospiraceae</taxon>
        <taxon>Ruminiclostridium</taxon>
    </lineage>
</organism>
<feature type="domain" description="Recombinase" evidence="2">
    <location>
        <begin position="160"/>
        <end position="279"/>
    </location>
</feature>
<name>B8I938_RUMCH</name>
<dbReference type="InterPro" id="IPR050639">
    <property type="entry name" value="SSR_resolvase"/>
</dbReference>
<reference evidence="3 4" key="1">
    <citation type="submission" date="2009-01" db="EMBL/GenBank/DDBJ databases">
        <title>Complete sequence of Clostridium cellulolyticum H10.</title>
        <authorList>
            <consortium name="US DOE Joint Genome Institute"/>
            <person name="Lucas S."/>
            <person name="Copeland A."/>
            <person name="Lapidus A."/>
            <person name="Glavina del Rio T."/>
            <person name="Dalin E."/>
            <person name="Tice H."/>
            <person name="Bruce D."/>
            <person name="Goodwin L."/>
            <person name="Pitluck S."/>
            <person name="Chertkov O."/>
            <person name="Saunders E."/>
            <person name="Brettin T."/>
            <person name="Detter J.C."/>
            <person name="Han C."/>
            <person name="Larimer F."/>
            <person name="Land M."/>
            <person name="Hauser L."/>
            <person name="Kyrpides N."/>
            <person name="Ivanova N."/>
            <person name="Zhou J."/>
            <person name="Richardson P."/>
        </authorList>
    </citation>
    <scope>NUCLEOTIDE SEQUENCE [LARGE SCALE GENOMIC DNA]</scope>
    <source>
        <strain evidence="4">ATCC 35319 / DSM 5812 / JCM 6584 / H10</strain>
    </source>
</reference>
<evidence type="ECO:0000259" key="2">
    <source>
        <dbReference type="PROSITE" id="PS51737"/>
    </source>
</evidence>
<dbReference type="CDD" id="cd00338">
    <property type="entry name" value="Ser_Recombinase"/>
    <property type="match status" value="1"/>
</dbReference>
<dbReference type="PROSITE" id="PS51736">
    <property type="entry name" value="RECOMBINASES_3"/>
    <property type="match status" value="1"/>
</dbReference>
<dbReference type="OrthoDB" id="9781670at2"/>
<dbReference type="STRING" id="394503.Ccel_3078"/>
<dbReference type="Gene3D" id="3.40.50.1390">
    <property type="entry name" value="Resolvase, N-terminal catalytic domain"/>
    <property type="match status" value="1"/>
</dbReference>
<protein>
    <submittedName>
        <fullName evidence="3">Resolvase domain protein</fullName>
    </submittedName>
</protein>
<dbReference type="InterPro" id="IPR011109">
    <property type="entry name" value="DNA_bind_recombinase_dom"/>
</dbReference>
<dbReference type="PANTHER" id="PTHR30461:SF23">
    <property type="entry name" value="DNA RECOMBINASE-RELATED"/>
    <property type="match status" value="1"/>
</dbReference>
<dbReference type="eggNOG" id="COG1961">
    <property type="taxonomic scope" value="Bacteria"/>
</dbReference>
<dbReference type="Pfam" id="PF07508">
    <property type="entry name" value="Recombinase"/>
    <property type="match status" value="1"/>
</dbReference>
<dbReference type="GO" id="GO:0000150">
    <property type="term" value="F:DNA strand exchange activity"/>
    <property type="evidence" value="ECO:0007669"/>
    <property type="project" value="InterPro"/>
</dbReference>
<dbReference type="PANTHER" id="PTHR30461">
    <property type="entry name" value="DNA-INVERTASE FROM LAMBDOID PROPHAGE"/>
    <property type="match status" value="1"/>
</dbReference>
<dbReference type="SMART" id="SM00857">
    <property type="entry name" value="Resolvase"/>
    <property type="match status" value="1"/>
</dbReference>
<evidence type="ECO:0000259" key="1">
    <source>
        <dbReference type="PROSITE" id="PS51736"/>
    </source>
</evidence>